<comment type="caution">
    <text evidence="1">The sequence shown here is derived from an EMBL/GenBank/DDBJ whole genome shotgun (WGS) entry which is preliminary data.</text>
</comment>
<name>A0ACB9Q6C9_BAUVA</name>
<reference evidence="1 2" key="1">
    <citation type="journal article" date="2022" name="DNA Res.">
        <title>Chromosomal-level genome assembly of the orchid tree Bauhinia variegata (Leguminosae; Cercidoideae) supports the allotetraploid origin hypothesis of Bauhinia.</title>
        <authorList>
            <person name="Zhong Y."/>
            <person name="Chen Y."/>
            <person name="Zheng D."/>
            <person name="Pang J."/>
            <person name="Liu Y."/>
            <person name="Luo S."/>
            <person name="Meng S."/>
            <person name="Qian L."/>
            <person name="Wei D."/>
            <person name="Dai S."/>
            <person name="Zhou R."/>
        </authorList>
    </citation>
    <scope>NUCLEOTIDE SEQUENCE [LARGE SCALE GENOMIC DNA]</scope>
    <source>
        <strain evidence="1">BV-YZ2020</strain>
    </source>
</reference>
<evidence type="ECO:0000313" key="1">
    <source>
        <dbReference type="EMBL" id="KAI4355654.1"/>
    </source>
</evidence>
<gene>
    <name evidence="1" type="ORF">L6164_004404</name>
</gene>
<keyword evidence="2" id="KW-1185">Reference proteome</keyword>
<dbReference type="Proteomes" id="UP000828941">
    <property type="component" value="Chromosome 2"/>
</dbReference>
<organism evidence="1 2">
    <name type="scientific">Bauhinia variegata</name>
    <name type="common">Purple orchid tree</name>
    <name type="synonym">Phanera variegata</name>
    <dbReference type="NCBI Taxonomy" id="167791"/>
    <lineage>
        <taxon>Eukaryota</taxon>
        <taxon>Viridiplantae</taxon>
        <taxon>Streptophyta</taxon>
        <taxon>Embryophyta</taxon>
        <taxon>Tracheophyta</taxon>
        <taxon>Spermatophyta</taxon>
        <taxon>Magnoliopsida</taxon>
        <taxon>eudicotyledons</taxon>
        <taxon>Gunneridae</taxon>
        <taxon>Pentapetalae</taxon>
        <taxon>rosids</taxon>
        <taxon>fabids</taxon>
        <taxon>Fabales</taxon>
        <taxon>Fabaceae</taxon>
        <taxon>Cercidoideae</taxon>
        <taxon>Cercideae</taxon>
        <taxon>Bauhiniinae</taxon>
        <taxon>Bauhinia</taxon>
    </lineage>
</organism>
<protein>
    <submittedName>
        <fullName evidence="1">Uncharacterized protein</fullName>
    </submittedName>
</protein>
<dbReference type="EMBL" id="CM039427">
    <property type="protein sequence ID" value="KAI4355654.1"/>
    <property type="molecule type" value="Genomic_DNA"/>
</dbReference>
<proteinExistence type="predicted"/>
<evidence type="ECO:0000313" key="2">
    <source>
        <dbReference type="Proteomes" id="UP000828941"/>
    </source>
</evidence>
<accession>A0ACB9Q6C9</accession>
<sequence length="376" mass="42054">MDSRVESSAPPPAPPSPPSSSSKEDDVVELSRQSSGGDEREEEQVMSEVHLGCPPGLSGPYISCFTIVLPKDVAHSRHNDGLEDDASISNQMIDFDEDGDLLLPRRSGKSYQLEASTKSYDLRIQHNITSSIPNVGLQVWRAELVLSDFMLHKTISSSDFHGVVALELGAGTGLAGLLLARVANAVFLTDHGYEILDNCAKNVQLNCGLLNCQAKIHVREVDWFNRWPPKVRQEAAAFSQRYSWTLSDIEEAENASLLMAADVIYSDELTNAFFSVLERLMSKGSKKALYMALEKRYNFSLTDLDIVANGYSHFRSYLKMEDEIEILDSGFMPYFVGKKIDIDQIPQYVRQYERGSDVELWQIKYCLPKQTPVPDS</sequence>